<dbReference type="GO" id="GO:0005886">
    <property type="term" value="C:plasma membrane"/>
    <property type="evidence" value="ECO:0007669"/>
    <property type="project" value="UniProtKB-SubCell"/>
</dbReference>
<reference evidence="8 9" key="1">
    <citation type="journal article" date="2010" name="Stand. Genomic Sci.">
        <title>Complete genome sequence of Ferrimonas balearica type strain (PAT).</title>
        <authorList>
            <person name="Nolan M."/>
            <person name="Sikorski J."/>
            <person name="Davenport K."/>
            <person name="Lucas S."/>
            <person name="Glavina Del Rio T."/>
            <person name="Tice H."/>
            <person name="Cheng J."/>
            <person name="Goodwin L."/>
            <person name="Pitluck S."/>
            <person name="Liolios K."/>
            <person name="Ivanova N."/>
            <person name="Mavromatis K."/>
            <person name="Ovchinnikova G."/>
            <person name="Pati A."/>
            <person name="Chen A."/>
            <person name="Palaniappan K."/>
            <person name="Land M."/>
            <person name="Hauser L."/>
            <person name="Chang Y."/>
            <person name="Jeffries C."/>
            <person name="Tapia R."/>
            <person name="Brettin T."/>
            <person name="Detter J."/>
            <person name="Han C."/>
            <person name="Yasawong M."/>
            <person name="Rohde M."/>
            <person name="Tindall B."/>
            <person name="Goker M."/>
            <person name="Woyke T."/>
            <person name="Bristow J."/>
            <person name="Eisen J."/>
            <person name="Markowitz V."/>
            <person name="Hugenholtz P."/>
            <person name="Kyrpides N."/>
            <person name="Klenk H."/>
            <person name="Lapidus A."/>
        </authorList>
    </citation>
    <scope>NUCLEOTIDE SEQUENCE [LARGE SCALE GENOMIC DNA]</scope>
    <source>
        <strain evidence="9">DSM 9799 / CCM 4581 / KCTC 23876 / PAT</strain>
    </source>
</reference>
<evidence type="ECO:0000313" key="9">
    <source>
        <dbReference type="Proteomes" id="UP000006683"/>
    </source>
</evidence>
<keyword evidence="2" id="KW-1003">Cell membrane</keyword>
<dbReference type="Gene3D" id="1.20.950.20">
    <property type="entry name" value="Transmembrane di-heme cytochromes, Chain C"/>
    <property type="match status" value="1"/>
</dbReference>
<dbReference type="GO" id="GO:0009055">
    <property type="term" value="F:electron transfer activity"/>
    <property type="evidence" value="ECO:0007669"/>
    <property type="project" value="InterPro"/>
</dbReference>
<feature type="transmembrane region" description="Helical" evidence="6">
    <location>
        <begin position="7"/>
        <end position="26"/>
    </location>
</feature>
<evidence type="ECO:0000256" key="1">
    <source>
        <dbReference type="ARBA" id="ARBA00004651"/>
    </source>
</evidence>
<dbReference type="RefSeq" id="WP_013345195.1">
    <property type="nucleotide sequence ID" value="NC_014541.1"/>
</dbReference>
<proteinExistence type="predicted"/>
<evidence type="ECO:0000256" key="3">
    <source>
        <dbReference type="ARBA" id="ARBA00022692"/>
    </source>
</evidence>
<evidence type="ECO:0000256" key="4">
    <source>
        <dbReference type="ARBA" id="ARBA00022989"/>
    </source>
</evidence>
<dbReference type="AlphaFoldDB" id="E1SRD8"/>
<dbReference type="GeneID" id="67181893"/>
<name>E1SRD8_FERBD</name>
<comment type="subcellular location">
    <subcellularLocation>
        <location evidence="1">Cell membrane</location>
        <topology evidence="1">Multi-pass membrane protein</topology>
    </subcellularLocation>
</comment>
<organism evidence="8 9">
    <name type="scientific">Ferrimonas balearica (strain DSM 9799 / CCM 4581 / KCTC 23876 / PAT)</name>
    <dbReference type="NCBI Taxonomy" id="550540"/>
    <lineage>
        <taxon>Bacteria</taxon>
        <taxon>Pseudomonadati</taxon>
        <taxon>Pseudomonadota</taxon>
        <taxon>Gammaproteobacteria</taxon>
        <taxon>Alteromonadales</taxon>
        <taxon>Ferrimonadaceae</taxon>
        <taxon>Ferrimonas</taxon>
    </lineage>
</organism>
<evidence type="ECO:0000256" key="5">
    <source>
        <dbReference type="ARBA" id="ARBA00023136"/>
    </source>
</evidence>
<gene>
    <name evidence="8" type="ordered locus">Fbal_1685</name>
</gene>
<protein>
    <recommendedName>
        <fullName evidence="7">Cytochrome b561 bacterial/Ni-hydrogenase domain-containing protein</fullName>
    </recommendedName>
</protein>
<dbReference type="HOGENOM" id="CLU_1524127_0_0_6"/>
<dbReference type="EMBL" id="CP002209">
    <property type="protein sequence ID" value="ADN75889.1"/>
    <property type="molecule type" value="Genomic_DNA"/>
</dbReference>
<dbReference type="GO" id="GO:0022904">
    <property type="term" value="P:respiratory electron transport chain"/>
    <property type="evidence" value="ECO:0007669"/>
    <property type="project" value="InterPro"/>
</dbReference>
<accession>E1SRD8</accession>
<dbReference type="InterPro" id="IPR016174">
    <property type="entry name" value="Di-haem_cyt_TM"/>
</dbReference>
<feature type="transmembrane region" description="Helical" evidence="6">
    <location>
        <begin position="100"/>
        <end position="125"/>
    </location>
</feature>
<evidence type="ECO:0000256" key="2">
    <source>
        <dbReference type="ARBA" id="ARBA00022475"/>
    </source>
</evidence>
<keyword evidence="4 6" id="KW-1133">Transmembrane helix</keyword>
<sequence length="168" mass="18558">MSKLEPWLHRFVIVGVVWLFATADWVRMANRIPPSASMWDWAHIVVGILTTVLGVWFLRHCCRHGQWRQYFPLLVGDVKPIFADITGLFKGRLPRAGGSGLLAFIEGLGLLLLVAVGITGIGWLLTQGSSDAFFWRKQHLFAASGLLGFVVVHALAGLISVVDLIRDA</sequence>
<keyword evidence="9" id="KW-1185">Reference proteome</keyword>
<feature type="domain" description="Cytochrome b561 bacterial/Ni-hydrogenase" evidence="7">
    <location>
        <begin position="5"/>
        <end position="159"/>
    </location>
</feature>
<dbReference type="SUPFAM" id="SSF81342">
    <property type="entry name" value="Transmembrane di-heme cytochromes"/>
    <property type="match status" value="1"/>
</dbReference>
<keyword evidence="3 6" id="KW-0812">Transmembrane</keyword>
<dbReference type="Pfam" id="PF01292">
    <property type="entry name" value="Ni_hydr_CYTB"/>
    <property type="match status" value="1"/>
</dbReference>
<evidence type="ECO:0000259" key="7">
    <source>
        <dbReference type="Pfam" id="PF01292"/>
    </source>
</evidence>
<dbReference type="eggNOG" id="ENOG5032QDR">
    <property type="taxonomic scope" value="Bacteria"/>
</dbReference>
<evidence type="ECO:0000256" key="6">
    <source>
        <dbReference type="SAM" id="Phobius"/>
    </source>
</evidence>
<dbReference type="Proteomes" id="UP000006683">
    <property type="component" value="Chromosome"/>
</dbReference>
<feature type="transmembrane region" description="Helical" evidence="6">
    <location>
        <begin position="38"/>
        <end position="58"/>
    </location>
</feature>
<feature type="transmembrane region" description="Helical" evidence="6">
    <location>
        <begin position="145"/>
        <end position="165"/>
    </location>
</feature>
<dbReference type="InterPro" id="IPR011577">
    <property type="entry name" value="Cyt_b561_bac/Ni-Hgenase"/>
</dbReference>
<dbReference type="OrthoDB" id="6265126at2"/>
<dbReference type="KEGG" id="fbl:Fbal_1685"/>
<evidence type="ECO:0000313" key="8">
    <source>
        <dbReference type="EMBL" id="ADN75889.1"/>
    </source>
</evidence>
<keyword evidence="5 6" id="KW-0472">Membrane</keyword>
<dbReference type="STRING" id="550540.Fbal_1685"/>